<reference evidence="1" key="1">
    <citation type="submission" date="2021-08" db="EMBL/GenBank/DDBJ databases">
        <title>The first chromosome-level gecko genome reveals the dynamic sex chromosomes of Neotropical dwarf geckos (Sphaerodactylidae: Sphaerodactylus).</title>
        <authorList>
            <person name="Pinto B.J."/>
            <person name="Keating S.E."/>
            <person name="Gamble T."/>
        </authorList>
    </citation>
    <scope>NUCLEOTIDE SEQUENCE</scope>
    <source>
        <strain evidence="1">TG3544</strain>
    </source>
</reference>
<comment type="caution">
    <text evidence="1">The sequence shown here is derived from an EMBL/GenBank/DDBJ whole genome shotgun (WGS) entry which is preliminary data.</text>
</comment>
<accession>A0ACB8F044</accession>
<dbReference type="Proteomes" id="UP000827872">
    <property type="component" value="Linkage Group LG12"/>
</dbReference>
<evidence type="ECO:0000313" key="2">
    <source>
        <dbReference type="Proteomes" id="UP000827872"/>
    </source>
</evidence>
<organism evidence="1 2">
    <name type="scientific">Sphaerodactylus townsendi</name>
    <dbReference type="NCBI Taxonomy" id="933632"/>
    <lineage>
        <taxon>Eukaryota</taxon>
        <taxon>Metazoa</taxon>
        <taxon>Chordata</taxon>
        <taxon>Craniata</taxon>
        <taxon>Vertebrata</taxon>
        <taxon>Euteleostomi</taxon>
        <taxon>Lepidosauria</taxon>
        <taxon>Squamata</taxon>
        <taxon>Bifurcata</taxon>
        <taxon>Gekkota</taxon>
        <taxon>Sphaerodactylidae</taxon>
        <taxon>Sphaerodactylus</taxon>
    </lineage>
</organism>
<gene>
    <name evidence="1" type="ORF">K3G42_015099</name>
</gene>
<protein>
    <submittedName>
        <fullName evidence="1">Uncharacterized protein</fullName>
    </submittedName>
</protein>
<dbReference type="EMBL" id="CM037625">
    <property type="protein sequence ID" value="KAH7998332.1"/>
    <property type="molecule type" value="Genomic_DNA"/>
</dbReference>
<name>A0ACB8F044_9SAUR</name>
<evidence type="ECO:0000313" key="1">
    <source>
        <dbReference type="EMBL" id="KAH7998332.1"/>
    </source>
</evidence>
<sequence>MKEQLACLKAAYGREGSDHGLGMCGWVLVIVSFLLTLATFPISIWMCIKIVKEYERAIIFRLGRILKGGAKGPDSV</sequence>
<keyword evidence="2" id="KW-1185">Reference proteome</keyword>
<proteinExistence type="predicted"/>